<protein>
    <submittedName>
        <fullName evidence="2">Uncharacterized protein</fullName>
    </submittedName>
</protein>
<name>A0A368S508_SETIT</name>
<reference evidence="2" key="2">
    <citation type="submission" date="2015-07" db="EMBL/GenBank/DDBJ databases">
        <authorList>
            <person name="Noorani M."/>
        </authorList>
    </citation>
    <scope>NUCLEOTIDE SEQUENCE</scope>
    <source>
        <strain evidence="2">Yugu1</strain>
    </source>
</reference>
<evidence type="ECO:0000256" key="1">
    <source>
        <dbReference type="SAM" id="MobiDB-lite"/>
    </source>
</evidence>
<feature type="compositionally biased region" description="Basic and acidic residues" evidence="1">
    <location>
        <begin position="74"/>
        <end position="85"/>
    </location>
</feature>
<feature type="region of interest" description="Disordered" evidence="1">
    <location>
        <begin position="1"/>
        <end position="86"/>
    </location>
</feature>
<reference evidence="2" key="1">
    <citation type="journal article" date="2012" name="Nat. Biotechnol.">
        <title>Reference genome sequence of the model plant Setaria.</title>
        <authorList>
            <person name="Bennetzen J.L."/>
            <person name="Schmutz J."/>
            <person name="Wang H."/>
            <person name="Percifield R."/>
            <person name="Hawkins J."/>
            <person name="Pontaroli A.C."/>
            <person name="Estep M."/>
            <person name="Feng L."/>
            <person name="Vaughn J.N."/>
            <person name="Grimwood J."/>
            <person name="Jenkins J."/>
            <person name="Barry K."/>
            <person name="Lindquist E."/>
            <person name="Hellsten U."/>
            <person name="Deshpande S."/>
            <person name="Wang X."/>
            <person name="Wu X."/>
            <person name="Mitros T."/>
            <person name="Triplett J."/>
            <person name="Yang X."/>
            <person name="Ye C.Y."/>
            <person name="Mauro-Herrera M."/>
            <person name="Wang L."/>
            <person name="Li P."/>
            <person name="Sharma M."/>
            <person name="Sharma R."/>
            <person name="Ronald P.C."/>
            <person name="Panaud O."/>
            <person name="Kellogg E.A."/>
            <person name="Brutnell T.P."/>
            <person name="Doust A.N."/>
            <person name="Tuskan G.A."/>
            <person name="Rokhsar D."/>
            <person name="Devos K.M."/>
        </authorList>
    </citation>
    <scope>NUCLEOTIDE SEQUENCE [LARGE SCALE GENOMIC DNA]</scope>
    <source>
        <strain evidence="2">Yugu1</strain>
    </source>
</reference>
<gene>
    <name evidence="2" type="ORF">SETIT_8G064100v2</name>
</gene>
<feature type="compositionally biased region" description="Pro residues" evidence="1">
    <location>
        <begin position="41"/>
        <end position="63"/>
    </location>
</feature>
<accession>A0A368S508</accession>
<sequence>MAGGGAPPRSLPLPRFCLHPPRPSPLPQLQTHLRPIRPRPILNPSPPLAPAPPPPPAPPPSPRPTRRMTANTADFDRGGEHRTRPGDLASMAAAMLLLFAEHFFKK</sequence>
<proteinExistence type="predicted"/>
<organism evidence="2">
    <name type="scientific">Setaria italica</name>
    <name type="common">Foxtail millet</name>
    <name type="synonym">Panicum italicum</name>
    <dbReference type="NCBI Taxonomy" id="4555"/>
    <lineage>
        <taxon>Eukaryota</taxon>
        <taxon>Viridiplantae</taxon>
        <taxon>Streptophyta</taxon>
        <taxon>Embryophyta</taxon>
        <taxon>Tracheophyta</taxon>
        <taxon>Spermatophyta</taxon>
        <taxon>Magnoliopsida</taxon>
        <taxon>Liliopsida</taxon>
        <taxon>Poales</taxon>
        <taxon>Poaceae</taxon>
        <taxon>PACMAD clade</taxon>
        <taxon>Panicoideae</taxon>
        <taxon>Panicodae</taxon>
        <taxon>Paniceae</taxon>
        <taxon>Cenchrinae</taxon>
        <taxon>Setaria</taxon>
    </lineage>
</organism>
<evidence type="ECO:0000313" key="2">
    <source>
        <dbReference type="EMBL" id="RCV37451.1"/>
    </source>
</evidence>
<dbReference type="EMBL" id="CM003535">
    <property type="protein sequence ID" value="RCV37451.1"/>
    <property type="molecule type" value="Genomic_DNA"/>
</dbReference>
<dbReference type="AlphaFoldDB" id="A0A368S508"/>